<feature type="domain" description="Tyr recombinase" evidence="2">
    <location>
        <begin position="96"/>
        <end position="196"/>
    </location>
</feature>
<reference evidence="4" key="1">
    <citation type="journal article" date="2019" name="Int. J. Syst. Evol. Microbiol.">
        <title>The Global Catalogue of Microorganisms (GCM) 10K type strain sequencing project: providing services to taxonomists for standard genome sequencing and annotation.</title>
        <authorList>
            <consortium name="The Broad Institute Genomics Platform"/>
            <consortium name="The Broad Institute Genome Sequencing Center for Infectious Disease"/>
            <person name="Wu L."/>
            <person name="Ma J."/>
        </authorList>
    </citation>
    <scope>NUCLEOTIDE SEQUENCE [LARGE SCALE GENOMIC DNA]</scope>
    <source>
        <strain evidence="4">CCUG 59129</strain>
    </source>
</reference>
<dbReference type="PROSITE" id="PS51898">
    <property type="entry name" value="TYR_RECOMBINASE"/>
    <property type="match status" value="1"/>
</dbReference>
<dbReference type="EMBL" id="JBHTJZ010000027">
    <property type="protein sequence ID" value="MFD0960973.1"/>
    <property type="molecule type" value="Genomic_DNA"/>
</dbReference>
<dbReference type="Pfam" id="PF00589">
    <property type="entry name" value="Phage_integrase"/>
    <property type="match status" value="1"/>
</dbReference>
<dbReference type="InterPro" id="IPR002104">
    <property type="entry name" value="Integrase_catalytic"/>
</dbReference>
<proteinExistence type="predicted"/>
<evidence type="ECO:0000259" key="2">
    <source>
        <dbReference type="PROSITE" id="PS51898"/>
    </source>
</evidence>
<dbReference type="InterPro" id="IPR011010">
    <property type="entry name" value="DNA_brk_join_enz"/>
</dbReference>
<evidence type="ECO:0000313" key="4">
    <source>
        <dbReference type="Proteomes" id="UP001596989"/>
    </source>
</evidence>
<sequence>MKSKPDELTRLLSEFFTEYLPITKGLSVNTITAYQYAFQLLVHLEQERQCTAKTRNVRRSAIIAFAKYAAKKSFSSSLPFYSEAISSTKKKEPKNNIIKYFLKEEIQLLLKLPDTSKAIGQRDVTMLAVLYATGARAQELCDITLNDITLATPSFPTKVRSTGKGNKSRVVTIPASCTSIITEYLRIRKYDLNNKS</sequence>
<dbReference type="RefSeq" id="WP_377566068.1">
    <property type="nucleotide sequence ID" value="NZ_JBHTJZ010000027.1"/>
</dbReference>
<evidence type="ECO:0000313" key="3">
    <source>
        <dbReference type="EMBL" id="MFD0960973.1"/>
    </source>
</evidence>
<keyword evidence="4" id="KW-1185">Reference proteome</keyword>
<dbReference type="Gene3D" id="1.10.443.10">
    <property type="entry name" value="Intergrase catalytic core"/>
    <property type="match status" value="1"/>
</dbReference>
<evidence type="ECO:0000256" key="1">
    <source>
        <dbReference type="ARBA" id="ARBA00023172"/>
    </source>
</evidence>
<dbReference type="Pfam" id="PF02899">
    <property type="entry name" value="Phage_int_SAM_1"/>
    <property type="match status" value="1"/>
</dbReference>
<dbReference type="SUPFAM" id="SSF56349">
    <property type="entry name" value="DNA breaking-rejoining enzymes"/>
    <property type="match status" value="1"/>
</dbReference>
<organism evidence="3 4">
    <name type="scientific">Paenibacillus chungangensis</name>
    <dbReference type="NCBI Taxonomy" id="696535"/>
    <lineage>
        <taxon>Bacteria</taxon>
        <taxon>Bacillati</taxon>
        <taxon>Bacillota</taxon>
        <taxon>Bacilli</taxon>
        <taxon>Bacillales</taxon>
        <taxon>Paenibacillaceae</taxon>
        <taxon>Paenibacillus</taxon>
    </lineage>
</organism>
<gene>
    <name evidence="3" type="ORF">ACFQ2I_16405</name>
</gene>
<feature type="non-terminal residue" evidence="3">
    <location>
        <position position="196"/>
    </location>
</feature>
<dbReference type="Proteomes" id="UP001596989">
    <property type="component" value="Unassembled WGS sequence"/>
</dbReference>
<keyword evidence="1" id="KW-0233">DNA recombination</keyword>
<accession>A0ABW3HTT6</accession>
<protein>
    <submittedName>
        <fullName evidence="3">Tyrosine-type recombinase/integrase</fullName>
    </submittedName>
</protein>
<comment type="caution">
    <text evidence="3">The sequence shown here is derived from an EMBL/GenBank/DDBJ whole genome shotgun (WGS) entry which is preliminary data.</text>
</comment>
<dbReference type="InterPro" id="IPR004107">
    <property type="entry name" value="Integrase_SAM-like_N"/>
</dbReference>
<dbReference type="InterPro" id="IPR013762">
    <property type="entry name" value="Integrase-like_cat_sf"/>
</dbReference>
<name>A0ABW3HTT6_9BACL</name>